<name>A0A318LLX0_9PSEU</name>
<protein>
    <submittedName>
        <fullName evidence="1">Uncharacterized protein</fullName>
    </submittedName>
</protein>
<comment type="caution">
    <text evidence="1">The sequence shown here is derived from an EMBL/GenBank/DDBJ whole genome shotgun (WGS) entry which is preliminary data.</text>
</comment>
<dbReference type="EMBL" id="MASU01000007">
    <property type="protein sequence ID" value="PXY30577.1"/>
    <property type="molecule type" value="Genomic_DNA"/>
</dbReference>
<dbReference type="OrthoDB" id="3618129at2"/>
<dbReference type="Pfam" id="PF21819">
    <property type="entry name" value="DUF6885"/>
    <property type="match status" value="1"/>
</dbReference>
<dbReference type="AlphaFoldDB" id="A0A318LLX0"/>
<sequence length="267" mass="27026">MPLSDEVRRLPGAGTVLALAAAERPQKDELCGAFVGLVALRAGGTGVTDQDEVALAAGTVLAEGAPSGSLPPGEKGRADFRLALPRTPDPARAGTSAIGVARAIETLSGGTLAAVPARGEWSASVLAWLLGGLRELPLVAVIANVDTAAFAAPDTPPRALRDYLDTGLVPLWTSRWRVGHFVFVAGVLPGAEGTLVSIVDTYESLGDNGVHLQPIGHVAAALRREGGAPGGLLLVVPAAAAEAVRAVVTGSGLRAELWDNGSPAPLT</sequence>
<reference evidence="1 2" key="1">
    <citation type="submission" date="2016-07" db="EMBL/GenBank/DDBJ databases">
        <title>Draft genome sequence of Prauserella sp. YIM 121212, isolated from alkaline soil.</title>
        <authorList>
            <person name="Ruckert C."/>
            <person name="Albersmeier A."/>
            <person name="Jiang C.-L."/>
            <person name="Jiang Y."/>
            <person name="Kalinowski J."/>
            <person name="Schneider O."/>
            <person name="Winkler A."/>
            <person name="Zotchev S.B."/>
        </authorList>
    </citation>
    <scope>NUCLEOTIDE SEQUENCE [LARGE SCALE GENOMIC DNA]</scope>
    <source>
        <strain evidence="1 2">YIM 121212</strain>
    </source>
</reference>
<evidence type="ECO:0000313" key="1">
    <source>
        <dbReference type="EMBL" id="PXY30577.1"/>
    </source>
</evidence>
<organism evidence="1 2">
    <name type="scientific">Prauserella flavalba</name>
    <dbReference type="NCBI Taxonomy" id="1477506"/>
    <lineage>
        <taxon>Bacteria</taxon>
        <taxon>Bacillati</taxon>
        <taxon>Actinomycetota</taxon>
        <taxon>Actinomycetes</taxon>
        <taxon>Pseudonocardiales</taxon>
        <taxon>Pseudonocardiaceae</taxon>
        <taxon>Prauserella</taxon>
    </lineage>
</organism>
<evidence type="ECO:0000313" key="2">
    <source>
        <dbReference type="Proteomes" id="UP000247892"/>
    </source>
</evidence>
<proteinExistence type="predicted"/>
<gene>
    <name evidence="1" type="ORF">BA062_18660</name>
</gene>
<dbReference type="RefSeq" id="WP_110338535.1">
    <property type="nucleotide sequence ID" value="NZ_JBHVKT010000086.1"/>
</dbReference>
<dbReference type="Proteomes" id="UP000247892">
    <property type="component" value="Unassembled WGS sequence"/>
</dbReference>
<accession>A0A318LLX0</accession>
<dbReference type="InterPro" id="IPR049252">
    <property type="entry name" value="DUF6885"/>
</dbReference>
<keyword evidence="2" id="KW-1185">Reference proteome</keyword>